<keyword evidence="1" id="KW-0472">Membrane</keyword>
<accession>A0A8J8MFL0</accession>
<keyword evidence="1" id="KW-1133">Transmembrane helix</keyword>
<dbReference type="EMBL" id="CP058561">
    <property type="protein sequence ID" value="QUH31939.1"/>
    <property type="molecule type" value="Genomic_DNA"/>
</dbReference>
<dbReference type="InterPro" id="IPR025962">
    <property type="entry name" value="SdpI/YhfL"/>
</dbReference>
<evidence type="ECO:0000313" key="3">
    <source>
        <dbReference type="Proteomes" id="UP000677305"/>
    </source>
</evidence>
<dbReference type="Pfam" id="PF13630">
    <property type="entry name" value="SdpI"/>
    <property type="match status" value="1"/>
</dbReference>
<evidence type="ECO:0000256" key="1">
    <source>
        <dbReference type="SAM" id="Phobius"/>
    </source>
</evidence>
<organism evidence="2 3">
    <name type="scientific">Vallitalea guaymasensis</name>
    <dbReference type="NCBI Taxonomy" id="1185412"/>
    <lineage>
        <taxon>Bacteria</taxon>
        <taxon>Bacillati</taxon>
        <taxon>Bacillota</taxon>
        <taxon>Clostridia</taxon>
        <taxon>Lachnospirales</taxon>
        <taxon>Vallitaleaceae</taxon>
        <taxon>Vallitalea</taxon>
    </lineage>
</organism>
<dbReference type="Proteomes" id="UP000677305">
    <property type="component" value="Chromosome"/>
</dbReference>
<protein>
    <submittedName>
        <fullName evidence="2">SdpI family protein</fullName>
    </submittedName>
</protein>
<sequence>MKSDITWAKSNRFGGISLIISGLFIILESAIIGGLKSTIIMLTIIIVDGIVLMIYSYQISKKYCEK</sequence>
<name>A0A8J8MFL0_9FIRM</name>
<proteinExistence type="predicted"/>
<feature type="transmembrane region" description="Helical" evidence="1">
    <location>
        <begin position="38"/>
        <end position="57"/>
    </location>
</feature>
<keyword evidence="1" id="KW-0812">Transmembrane</keyword>
<feature type="transmembrane region" description="Helical" evidence="1">
    <location>
        <begin position="12"/>
        <end position="32"/>
    </location>
</feature>
<dbReference type="KEGG" id="vgu:HYG85_06255"/>
<dbReference type="AlphaFoldDB" id="A0A8J8MFL0"/>
<dbReference type="RefSeq" id="WP_212693710.1">
    <property type="nucleotide sequence ID" value="NZ_CP058561.1"/>
</dbReference>
<gene>
    <name evidence="2" type="ORF">HYG85_06255</name>
</gene>
<keyword evidence="3" id="KW-1185">Reference proteome</keyword>
<reference evidence="2 3" key="1">
    <citation type="submission" date="2020-07" db="EMBL/GenBank/DDBJ databases">
        <title>Vallitalea guaymasensis genome.</title>
        <authorList>
            <person name="Postec A."/>
        </authorList>
    </citation>
    <scope>NUCLEOTIDE SEQUENCE [LARGE SCALE GENOMIC DNA]</scope>
    <source>
        <strain evidence="2 3">Ra1766G1</strain>
    </source>
</reference>
<evidence type="ECO:0000313" key="2">
    <source>
        <dbReference type="EMBL" id="QUH31939.1"/>
    </source>
</evidence>